<accession>A0A318TS56</accession>
<dbReference type="InterPro" id="IPR019734">
    <property type="entry name" value="TPR_rpt"/>
</dbReference>
<sequence>MPPIDPARLLAGAEGARSDPAASAEVILRALDTAPEDLEVRLAAYRFYFFTHDYSAAVPQAEAVLRLAALRLNLPPDPALVCRDDADFTAHDFAPGLYLQALIGLGYSAARSGQRDLARQVLAKAAELDPTDRFGGAWLLARVEAGEEDAD</sequence>
<dbReference type="InterPro" id="IPR011990">
    <property type="entry name" value="TPR-like_helical_dom_sf"/>
</dbReference>
<keyword evidence="1" id="KW-0802">TPR repeat</keyword>
<dbReference type="PROSITE" id="PS50005">
    <property type="entry name" value="TPR"/>
    <property type="match status" value="1"/>
</dbReference>
<evidence type="ECO:0000313" key="3">
    <source>
        <dbReference type="Proteomes" id="UP000247727"/>
    </source>
</evidence>
<dbReference type="RefSeq" id="WP_110806761.1">
    <property type="nucleotide sequence ID" value="NZ_QJTK01000016.1"/>
</dbReference>
<evidence type="ECO:0000256" key="1">
    <source>
        <dbReference type="PROSITE-ProRule" id="PRU00339"/>
    </source>
</evidence>
<organism evidence="2 3">
    <name type="scientific">Rhodobacter viridis</name>
    <dbReference type="NCBI Taxonomy" id="1054202"/>
    <lineage>
        <taxon>Bacteria</taxon>
        <taxon>Pseudomonadati</taxon>
        <taxon>Pseudomonadota</taxon>
        <taxon>Alphaproteobacteria</taxon>
        <taxon>Rhodobacterales</taxon>
        <taxon>Rhodobacter group</taxon>
        <taxon>Rhodobacter</taxon>
    </lineage>
</organism>
<dbReference type="Gene3D" id="1.25.40.10">
    <property type="entry name" value="Tetratricopeptide repeat domain"/>
    <property type="match status" value="1"/>
</dbReference>
<keyword evidence="3" id="KW-1185">Reference proteome</keyword>
<proteinExistence type="predicted"/>
<comment type="caution">
    <text evidence="2">The sequence shown here is derived from an EMBL/GenBank/DDBJ whole genome shotgun (WGS) entry which is preliminary data.</text>
</comment>
<feature type="repeat" description="TPR" evidence="1">
    <location>
        <begin position="99"/>
        <end position="132"/>
    </location>
</feature>
<dbReference type="EMBL" id="QJTK01000016">
    <property type="protein sequence ID" value="PYF07681.1"/>
    <property type="molecule type" value="Genomic_DNA"/>
</dbReference>
<gene>
    <name evidence="2" type="ORF">C8J30_1167</name>
</gene>
<reference evidence="2 3" key="1">
    <citation type="submission" date="2018-06" db="EMBL/GenBank/DDBJ databases">
        <title>Genomic Encyclopedia of Type Strains, Phase III (KMG-III): the genomes of soil and plant-associated and newly described type strains.</title>
        <authorList>
            <person name="Whitman W."/>
        </authorList>
    </citation>
    <scope>NUCLEOTIDE SEQUENCE [LARGE SCALE GENOMIC DNA]</scope>
    <source>
        <strain evidence="2 3">JA737</strain>
    </source>
</reference>
<dbReference type="Proteomes" id="UP000247727">
    <property type="component" value="Unassembled WGS sequence"/>
</dbReference>
<dbReference type="SUPFAM" id="SSF48452">
    <property type="entry name" value="TPR-like"/>
    <property type="match status" value="1"/>
</dbReference>
<evidence type="ECO:0000313" key="2">
    <source>
        <dbReference type="EMBL" id="PYF07681.1"/>
    </source>
</evidence>
<dbReference type="OrthoDB" id="192577at2"/>
<protein>
    <submittedName>
        <fullName evidence="2">Uncharacterized protein</fullName>
    </submittedName>
</protein>
<name>A0A318TS56_9RHOB</name>
<dbReference type="AlphaFoldDB" id="A0A318TS56"/>